<dbReference type="EMBL" id="CP144752">
    <property type="protein sequence ID" value="WVZ88689.1"/>
    <property type="molecule type" value="Genomic_DNA"/>
</dbReference>
<reference evidence="2 3" key="1">
    <citation type="submission" date="2024-02" db="EMBL/GenBank/DDBJ databases">
        <title>High-quality chromosome-scale genome assembly of Pensacola bahiagrass (Paspalum notatum Flugge var. saurae).</title>
        <authorList>
            <person name="Vega J.M."/>
            <person name="Podio M."/>
            <person name="Orjuela J."/>
            <person name="Siena L.A."/>
            <person name="Pessino S.C."/>
            <person name="Combes M.C."/>
            <person name="Mariac C."/>
            <person name="Albertini E."/>
            <person name="Pupilli F."/>
            <person name="Ortiz J.P.A."/>
            <person name="Leblanc O."/>
        </authorList>
    </citation>
    <scope>NUCLEOTIDE SEQUENCE [LARGE SCALE GENOMIC DNA]</scope>
    <source>
        <strain evidence="2">R1</strain>
        <tissue evidence="2">Leaf</tissue>
    </source>
</reference>
<evidence type="ECO:0000313" key="3">
    <source>
        <dbReference type="Proteomes" id="UP001341281"/>
    </source>
</evidence>
<name>A0AAQ3UG44_PASNO</name>
<feature type="region of interest" description="Disordered" evidence="1">
    <location>
        <begin position="1"/>
        <end position="20"/>
    </location>
</feature>
<proteinExistence type="predicted"/>
<evidence type="ECO:0000313" key="2">
    <source>
        <dbReference type="EMBL" id="WVZ88689.1"/>
    </source>
</evidence>
<dbReference type="AlphaFoldDB" id="A0AAQ3UG44"/>
<dbReference type="Proteomes" id="UP001341281">
    <property type="component" value="Chromosome 08"/>
</dbReference>
<sequence length="156" mass="17138">MRMGNPSPASRNPMDDGNLENSNSIHLHGLIFVLVLRRTQNWEIGLSTHIQNSNGVDLALLQLRIQMISRLQLVAHRSKIACDHPVPPKLPVWPMEVAQLQGGPNPRVQKIQKLGVNPAKRTSPLQKKLNGPSLSPIKKSGAEGKKTPNGTMSTKK</sequence>
<feature type="region of interest" description="Disordered" evidence="1">
    <location>
        <begin position="113"/>
        <end position="156"/>
    </location>
</feature>
<organism evidence="2 3">
    <name type="scientific">Paspalum notatum var. saurae</name>
    <dbReference type="NCBI Taxonomy" id="547442"/>
    <lineage>
        <taxon>Eukaryota</taxon>
        <taxon>Viridiplantae</taxon>
        <taxon>Streptophyta</taxon>
        <taxon>Embryophyta</taxon>
        <taxon>Tracheophyta</taxon>
        <taxon>Spermatophyta</taxon>
        <taxon>Magnoliopsida</taxon>
        <taxon>Liliopsida</taxon>
        <taxon>Poales</taxon>
        <taxon>Poaceae</taxon>
        <taxon>PACMAD clade</taxon>
        <taxon>Panicoideae</taxon>
        <taxon>Andropogonodae</taxon>
        <taxon>Paspaleae</taxon>
        <taxon>Paspalinae</taxon>
        <taxon>Paspalum</taxon>
    </lineage>
</organism>
<accession>A0AAQ3UG44</accession>
<gene>
    <name evidence="2" type="ORF">U9M48_035181</name>
</gene>
<keyword evidence="3" id="KW-1185">Reference proteome</keyword>
<protein>
    <submittedName>
        <fullName evidence="2">Uncharacterized protein</fullName>
    </submittedName>
</protein>
<evidence type="ECO:0000256" key="1">
    <source>
        <dbReference type="SAM" id="MobiDB-lite"/>
    </source>
</evidence>